<organism evidence="2">
    <name type="scientific">hydrothermal vent metagenome</name>
    <dbReference type="NCBI Taxonomy" id="652676"/>
    <lineage>
        <taxon>unclassified sequences</taxon>
        <taxon>metagenomes</taxon>
        <taxon>ecological metagenomes</taxon>
    </lineage>
</organism>
<name>A0A3B0W075_9ZZZZ</name>
<accession>A0A3B0W075</accession>
<dbReference type="InterPro" id="IPR035093">
    <property type="entry name" value="RelE/ParE_toxin_dom_sf"/>
</dbReference>
<dbReference type="AlphaFoldDB" id="A0A3B0W075"/>
<dbReference type="Gene3D" id="3.30.2310.20">
    <property type="entry name" value="RelE-like"/>
    <property type="match status" value="1"/>
</dbReference>
<dbReference type="InterPro" id="IPR007712">
    <property type="entry name" value="RelE/ParE_toxin"/>
</dbReference>
<keyword evidence="1" id="KW-1277">Toxin-antitoxin system</keyword>
<dbReference type="Pfam" id="PF05016">
    <property type="entry name" value="ParE_toxin"/>
    <property type="match status" value="1"/>
</dbReference>
<dbReference type="SUPFAM" id="SSF143011">
    <property type="entry name" value="RelE-like"/>
    <property type="match status" value="1"/>
</dbReference>
<gene>
    <name evidence="2" type="ORF">MNBD_GAMMA04-1510</name>
</gene>
<evidence type="ECO:0000313" key="2">
    <source>
        <dbReference type="EMBL" id="VAW49328.1"/>
    </source>
</evidence>
<dbReference type="PANTHER" id="PTHR35601">
    <property type="entry name" value="TOXIN RELE"/>
    <property type="match status" value="1"/>
</dbReference>
<dbReference type="PANTHER" id="PTHR35601:SF1">
    <property type="entry name" value="TOXIN RELE"/>
    <property type="match status" value="1"/>
</dbReference>
<sequence>MAKYKITFKKSVAKDLRVVPKSDIQKILSKIDSLAGNPRGEGCIRLSGRESCRVRQGLYRIIYEIKDSHLIVNVVKVAHRSHVYKSV</sequence>
<evidence type="ECO:0000256" key="1">
    <source>
        <dbReference type="ARBA" id="ARBA00022649"/>
    </source>
</evidence>
<reference evidence="2" key="1">
    <citation type="submission" date="2018-06" db="EMBL/GenBank/DDBJ databases">
        <authorList>
            <person name="Zhirakovskaya E."/>
        </authorList>
    </citation>
    <scope>NUCLEOTIDE SEQUENCE</scope>
</reference>
<proteinExistence type="predicted"/>
<protein>
    <submittedName>
        <fullName evidence="2">RelE/StbE replicon stabilization toxin</fullName>
    </submittedName>
</protein>
<dbReference type="EMBL" id="UOFB01000345">
    <property type="protein sequence ID" value="VAW49328.1"/>
    <property type="molecule type" value="Genomic_DNA"/>
</dbReference>